<dbReference type="AlphaFoldDB" id="A0A401YE36"/>
<feature type="region of interest" description="Disordered" evidence="1">
    <location>
        <begin position="397"/>
        <end position="420"/>
    </location>
</feature>
<dbReference type="GO" id="GO:0003824">
    <property type="term" value="F:catalytic activity"/>
    <property type="evidence" value="ECO:0007669"/>
    <property type="project" value="InterPro"/>
</dbReference>
<keyword evidence="4" id="KW-1185">Reference proteome</keyword>
<accession>A0A401YE36</accession>
<dbReference type="PANTHER" id="PTHR11895">
    <property type="entry name" value="TRANSAMIDASE"/>
    <property type="match status" value="1"/>
</dbReference>
<dbReference type="InterPro" id="IPR000120">
    <property type="entry name" value="Amidase"/>
</dbReference>
<dbReference type="InterPro" id="IPR023631">
    <property type="entry name" value="Amidase_dom"/>
</dbReference>
<sequence>MTDDPATTAIPPAPGIAKPPHHLTVAEAAAAIARRALSPVELAEAILDRIARVEPAVAAFAHRYPVHEVLARAHAAEALLRDGRRTGPLHGIPVGIKDNYLTEGKPTENNSRVHAGYIPDHDATAVRALKNAGAVILGKTHTAELALGDLPPTRNPWDPYRVPGYSSAGSAAGVAAGEFPLGLGSDTGGSIRWPAACVGVSGFKPTRGRIDTFGVMPLSPSLDHAGVLAAGALDAALAVDVLTTGPRRRDLADRLEQLPAHHPLRGLTVGVPAATDYFRGVPDDDQLTAFDAALDILRRQGATLRTVVTRPVPAPLADIDDLSHPILLTELAAPRIDELARRPLDFGPVIRARIAVGAAIPADDYAATRHARRIWSRRFLELFDDIDVFVHPEDEIAAPTADSGHTDPPPKRPSSGNKWRPWNLAGAPSISIPTGFAPASGMPLSMQCAAAPDNDAAALVIAHAFQLATDFHTRRPPLEGSARSR</sequence>
<comment type="caution">
    <text evidence="3">The sequence shown here is derived from an EMBL/GenBank/DDBJ whole genome shotgun (WGS) entry which is preliminary data.</text>
</comment>
<dbReference type="InterPro" id="IPR036928">
    <property type="entry name" value="AS_sf"/>
</dbReference>
<dbReference type="OrthoDB" id="182039at2"/>
<dbReference type="RefSeq" id="WP_160161283.1">
    <property type="nucleotide sequence ID" value="NZ_BIFH01000013.1"/>
</dbReference>
<dbReference type="PANTHER" id="PTHR11895:SF176">
    <property type="entry name" value="AMIDASE AMID-RELATED"/>
    <property type="match status" value="1"/>
</dbReference>
<name>A0A401YE36_9ACTN</name>
<dbReference type="Proteomes" id="UP000286931">
    <property type="component" value="Unassembled WGS sequence"/>
</dbReference>
<dbReference type="Pfam" id="PF01425">
    <property type="entry name" value="Amidase"/>
    <property type="match status" value="1"/>
</dbReference>
<feature type="domain" description="Amidase" evidence="2">
    <location>
        <begin position="41"/>
        <end position="457"/>
    </location>
</feature>
<dbReference type="Gene3D" id="3.90.1300.10">
    <property type="entry name" value="Amidase signature (AS) domain"/>
    <property type="match status" value="1"/>
</dbReference>
<reference evidence="3 4" key="1">
    <citation type="submission" date="2018-12" db="EMBL/GenBank/DDBJ databases">
        <title>Draft genome sequence of Embleya hyalina NBRC 13850T.</title>
        <authorList>
            <person name="Komaki H."/>
            <person name="Hosoyama A."/>
            <person name="Kimura A."/>
            <person name="Ichikawa N."/>
            <person name="Tamura T."/>
        </authorList>
    </citation>
    <scope>NUCLEOTIDE SEQUENCE [LARGE SCALE GENOMIC DNA]</scope>
    <source>
        <strain evidence="3 4">NBRC 13850</strain>
    </source>
</reference>
<evidence type="ECO:0000313" key="4">
    <source>
        <dbReference type="Proteomes" id="UP000286931"/>
    </source>
</evidence>
<evidence type="ECO:0000256" key="1">
    <source>
        <dbReference type="SAM" id="MobiDB-lite"/>
    </source>
</evidence>
<dbReference type="EMBL" id="BIFH01000013">
    <property type="protein sequence ID" value="GCD92832.1"/>
    <property type="molecule type" value="Genomic_DNA"/>
</dbReference>
<evidence type="ECO:0000259" key="2">
    <source>
        <dbReference type="Pfam" id="PF01425"/>
    </source>
</evidence>
<protein>
    <submittedName>
        <fullName evidence="3">Amidase</fullName>
    </submittedName>
</protein>
<dbReference type="SUPFAM" id="SSF75304">
    <property type="entry name" value="Amidase signature (AS) enzymes"/>
    <property type="match status" value="1"/>
</dbReference>
<gene>
    <name evidence="3" type="ORF">EHYA_00474</name>
</gene>
<proteinExistence type="predicted"/>
<organism evidence="3 4">
    <name type="scientific">Embleya hyalina</name>
    <dbReference type="NCBI Taxonomy" id="516124"/>
    <lineage>
        <taxon>Bacteria</taxon>
        <taxon>Bacillati</taxon>
        <taxon>Actinomycetota</taxon>
        <taxon>Actinomycetes</taxon>
        <taxon>Kitasatosporales</taxon>
        <taxon>Streptomycetaceae</taxon>
        <taxon>Embleya</taxon>
    </lineage>
</organism>
<evidence type="ECO:0000313" key="3">
    <source>
        <dbReference type="EMBL" id="GCD92832.1"/>
    </source>
</evidence>